<name>A0A2C9U9M3_MANES</name>
<evidence type="ECO:0000259" key="1">
    <source>
        <dbReference type="Pfam" id="PF13966"/>
    </source>
</evidence>
<dbReference type="Pfam" id="PF13966">
    <property type="entry name" value="zf-RVT"/>
    <property type="match status" value="1"/>
</dbReference>
<dbReference type="EMBL" id="CM004402">
    <property type="protein sequence ID" value="OAY26687.1"/>
    <property type="molecule type" value="Genomic_DNA"/>
</dbReference>
<feature type="domain" description="Reverse transcriptase zinc-binding" evidence="1">
    <location>
        <begin position="51"/>
        <end position="99"/>
    </location>
</feature>
<reference evidence="2" key="1">
    <citation type="submission" date="2016-02" db="EMBL/GenBank/DDBJ databases">
        <title>WGS assembly of Manihot esculenta.</title>
        <authorList>
            <person name="Bredeson J.V."/>
            <person name="Prochnik S.E."/>
            <person name="Lyons J.B."/>
            <person name="Schmutz J."/>
            <person name="Grimwood J."/>
            <person name="Vrebalov J."/>
            <person name="Bart R.S."/>
            <person name="Amuge T."/>
            <person name="Ferguson M.E."/>
            <person name="Green R."/>
            <person name="Putnam N."/>
            <person name="Stites J."/>
            <person name="Rounsley S."/>
            <person name="Rokhsar D.S."/>
        </authorList>
    </citation>
    <scope>NUCLEOTIDE SEQUENCE [LARGE SCALE GENOMIC DNA]</scope>
    <source>
        <tissue evidence="2">Leaf</tissue>
    </source>
</reference>
<organism evidence="2">
    <name type="scientific">Manihot esculenta</name>
    <name type="common">Cassava</name>
    <name type="synonym">Jatropha manihot</name>
    <dbReference type="NCBI Taxonomy" id="3983"/>
    <lineage>
        <taxon>Eukaryota</taxon>
        <taxon>Viridiplantae</taxon>
        <taxon>Streptophyta</taxon>
        <taxon>Embryophyta</taxon>
        <taxon>Tracheophyta</taxon>
        <taxon>Spermatophyta</taxon>
        <taxon>Magnoliopsida</taxon>
        <taxon>eudicotyledons</taxon>
        <taxon>Gunneridae</taxon>
        <taxon>Pentapetalae</taxon>
        <taxon>rosids</taxon>
        <taxon>fabids</taxon>
        <taxon>Malpighiales</taxon>
        <taxon>Euphorbiaceae</taxon>
        <taxon>Crotonoideae</taxon>
        <taxon>Manihoteae</taxon>
        <taxon>Manihot</taxon>
    </lineage>
</organism>
<dbReference type="InterPro" id="IPR026960">
    <property type="entry name" value="RVT-Znf"/>
</dbReference>
<gene>
    <name evidence="2" type="ORF">MANES_16G067200</name>
</gene>
<sequence>MGRVFSKNSTGRKSLVVAELHADEGLQWDVGKLNLLFSEEEVEAILKIPCLRCCRGFLPVKERLRYQRVDIDEVCPACNQNIETIYHTLFDCVFAREAWLWSRLPVDFSLSSVHEWLNFAMMNWNKEQQQFGAVMMWELWRSTNDLVWSQKKLLPNAISLLAKRLLNDWNCAVVAMKMGGPGSPILYDSKWRKPDINQVKLNVDASF</sequence>
<dbReference type="AlphaFoldDB" id="A0A2C9U9M3"/>
<evidence type="ECO:0000313" key="2">
    <source>
        <dbReference type="EMBL" id="OAY26687.1"/>
    </source>
</evidence>
<accession>A0A2C9U9M3</accession>
<proteinExistence type="predicted"/>
<protein>
    <recommendedName>
        <fullName evidence="1">Reverse transcriptase zinc-binding domain-containing protein</fullName>
    </recommendedName>
</protein>